<comment type="caution">
    <text evidence="1">The sequence shown here is derived from an EMBL/GenBank/DDBJ whole genome shotgun (WGS) entry which is preliminary data.</text>
</comment>
<proteinExistence type="predicted"/>
<gene>
    <name evidence="1" type="ORF">WR25_17472</name>
</gene>
<dbReference type="EMBL" id="LIAE01005331">
    <property type="protein sequence ID" value="PAV93412.1"/>
    <property type="molecule type" value="Genomic_DNA"/>
</dbReference>
<dbReference type="Proteomes" id="UP000218231">
    <property type="component" value="Unassembled WGS sequence"/>
</dbReference>
<evidence type="ECO:0000313" key="2">
    <source>
        <dbReference type="Proteomes" id="UP000218231"/>
    </source>
</evidence>
<dbReference type="AlphaFoldDB" id="A0A2A2M4S4"/>
<keyword evidence="2" id="KW-1185">Reference proteome</keyword>
<name>A0A2A2M4S4_9BILA</name>
<sequence>MPGKDKVRRRRQHFEPTRHQLRNQHLPAVDNLAAGLIEILTVVERRRRPDNRHAIQRIGVEAILDPLQRLDQVGMPHRQANPEPRQRTRLGQGLGHQQVVIAINQADGRFATEIDVGLIDNHHRIPVGLQQLLDRLKRQQAAGRRIGSETRI</sequence>
<organism evidence="1 2">
    <name type="scientific">Diploscapter pachys</name>
    <dbReference type="NCBI Taxonomy" id="2018661"/>
    <lineage>
        <taxon>Eukaryota</taxon>
        <taxon>Metazoa</taxon>
        <taxon>Ecdysozoa</taxon>
        <taxon>Nematoda</taxon>
        <taxon>Chromadorea</taxon>
        <taxon>Rhabditida</taxon>
        <taxon>Rhabditina</taxon>
        <taxon>Rhabditomorpha</taxon>
        <taxon>Rhabditoidea</taxon>
        <taxon>Rhabditidae</taxon>
        <taxon>Diploscapter</taxon>
    </lineage>
</organism>
<evidence type="ECO:0000313" key="1">
    <source>
        <dbReference type="EMBL" id="PAV93412.1"/>
    </source>
</evidence>
<reference evidence="1 2" key="1">
    <citation type="journal article" date="2017" name="Curr. Biol.">
        <title>Genome architecture and evolution of a unichromosomal asexual nematode.</title>
        <authorList>
            <person name="Fradin H."/>
            <person name="Zegar C."/>
            <person name="Gutwein M."/>
            <person name="Lucas J."/>
            <person name="Kovtun M."/>
            <person name="Corcoran D."/>
            <person name="Baugh L.R."/>
            <person name="Kiontke K."/>
            <person name="Gunsalus K."/>
            <person name="Fitch D.H."/>
            <person name="Piano F."/>
        </authorList>
    </citation>
    <scope>NUCLEOTIDE SEQUENCE [LARGE SCALE GENOMIC DNA]</scope>
    <source>
        <strain evidence="1">PF1309</strain>
    </source>
</reference>
<protein>
    <submittedName>
        <fullName evidence="1">Uncharacterized protein</fullName>
    </submittedName>
</protein>
<accession>A0A2A2M4S4</accession>